<evidence type="ECO:0000313" key="3">
    <source>
        <dbReference type="Proteomes" id="UP000253664"/>
    </source>
</evidence>
<dbReference type="Proteomes" id="UP000253664">
    <property type="component" value="Unassembled WGS sequence"/>
</dbReference>
<dbReference type="OrthoDB" id="4205486at2759"/>
<dbReference type="AlphaFoldDB" id="A0A367LSC1"/>
<evidence type="ECO:0000313" key="2">
    <source>
        <dbReference type="EMBL" id="RCI17311.1"/>
    </source>
</evidence>
<dbReference type="STRING" id="1330021.A0A367LSC1"/>
<feature type="region of interest" description="Disordered" evidence="1">
    <location>
        <begin position="1"/>
        <end position="52"/>
    </location>
</feature>
<feature type="compositionally biased region" description="Polar residues" evidence="1">
    <location>
        <begin position="23"/>
        <end position="48"/>
    </location>
</feature>
<proteinExistence type="predicted"/>
<feature type="region of interest" description="Disordered" evidence="1">
    <location>
        <begin position="267"/>
        <end position="309"/>
    </location>
</feature>
<dbReference type="EMBL" id="LKCN02000001">
    <property type="protein sequence ID" value="RCI17311.1"/>
    <property type="molecule type" value="Genomic_DNA"/>
</dbReference>
<organism evidence="2 3">
    <name type="scientific">Ophiocordyceps polyrhachis-furcata BCC 54312</name>
    <dbReference type="NCBI Taxonomy" id="1330021"/>
    <lineage>
        <taxon>Eukaryota</taxon>
        <taxon>Fungi</taxon>
        <taxon>Dikarya</taxon>
        <taxon>Ascomycota</taxon>
        <taxon>Pezizomycotina</taxon>
        <taxon>Sordariomycetes</taxon>
        <taxon>Hypocreomycetidae</taxon>
        <taxon>Hypocreales</taxon>
        <taxon>Ophiocordycipitaceae</taxon>
        <taxon>Ophiocordyceps</taxon>
    </lineage>
</organism>
<gene>
    <name evidence="2" type="ORF">L249_2612</name>
</gene>
<protein>
    <submittedName>
        <fullName evidence="2">Uncharacterized protein</fullName>
    </submittedName>
</protein>
<accession>A0A367LSC1</accession>
<reference evidence="2 3" key="1">
    <citation type="journal article" date="2015" name="BMC Genomics">
        <title>Insights from the genome of Ophiocordyceps polyrhachis-furcata to pathogenicity and host specificity in insect fungi.</title>
        <authorList>
            <person name="Wichadakul D."/>
            <person name="Kobmoo N."/>
            <person name="Ingsriswang S."/>
            <person name="Tangphatsornruang S."/>
            <person name="Chantasingh D."/>
            <person name="Luangsa-ard J.J."/>
            <person name="Eurwilaichitr L."/>
        </authorList>
    </citation>
    <scope>NUCLEOTIDE SEQUENCE [LARGE SCALE GENOMIC DNA]</scope>
    <source>
        <strain evidence="2 3">BCC 54312</strain>
    </source>
</reference>
<keyword evidence="3" id="KW-1185">Reference proteome</keyword>
<sequence>MASKLGPEMIAKVKPRSVKDATRFTSTVPHATSKTASQAPPLPKTSSWKPGETAEQRVVRLRQAHLAAQRAQIKPMDRVIDSMRVFLDATHKLTINGIILFTVEEGEANGHSVDALGLAALVSIYSVWDMLRFNRARRAEWIQIQKRLESDELSAARIAYLKGEGTEAQIALVEEANREAERLGTKLPPLLPPPEQRTHFEETVKPVLVRRDQSKDGKGIFGIFSGIFGGSSSGDEAAAAAAAVVHDGPAPSDVGGTGTIVQAVEASAKGAWETEKERQRNGGSLDRLGLEDGDSDRLSSSGSRRWRPW</sequence>
<name>A0A367LSC1_9HYPO</name>
<comment type="caution">
    <text evidence="2">The sequence shown here is derived from an EMBL/GenBank/DDBJ whole genome shotgun (WGS) entry which is preliminary data.</text>
</comment>
<evidence type="ECO:0000256" key="1">
    <source>
        <dbReference type="SAM" id="MobiDB-lite"/>
    </source>
</evidence>